<dbReference type="InterPro" id="IPR050373">
    <property type="entry name" value="Fibrinogen_C-term_domain"/>
</dbReference>
<dbReference type="GO" id="GO:0005615">
    <property type="term" value="C:extracellular space"/>
    <property type="evidence" value="ECO:0000318"/>
    <property type="project" value="GO_Central"/>
</dbReference>
<dbReference type="InParanoid" id="T1G976"/>
<dbReference type="RefSeq" id="XP_009027680.1">
    <property type="nucleotide sequence ID" value="XM_009029432.1"/>
</dbReference>
<dbReference type="PROSITE" id="PS51406">
    <property type="entry name" value="FIBRINOGEN_C_2"/>
    <property type="match status" value="1"/>
</dbReference>
<feature type="domain" description="Fibrinogen C-terminal" evidence="1">
    <location>
        <begin position="1"/>
        <end position="166"/>
    </location>
</feature>
<gene>
    <name evidence="3" type="primary">20217623</name>
    <name evidence="2" type="ORF">HELRODRAFT_95790</name>
</gene>
<dbReference type="InterPro" id="IPR002181">
    <property type="entry name" value="Fibrinogen_a/b/g_C_dom"/>
</dbReference>
<dbReference type="GeneID" id="20217623"/>
<dbReference type="CTD" id="20217623"/>
<dbReference type="Proteomes" id="UP000015101">
    <property type="component" value="Unassembled WGS sequence"/>
</dbReference>
<dbReference type="SMART" id="SM00186">
    <property type="entry name" value="FBG"/>
    <property type="match status" value="1"/>
</dbReference>
<dbReference type="FunCoup" id="T1G976">
    <property type="interactions" value="30"/>
</dbReference>
<sequence>MQRRMDGSESFNRNWTEYKNGFGNPSADFWIGNDNLYQMTSTSRYKLVVVMENYNETLVCAAYDSFRIGSPDNNYTLYVANYSGNAGDSLILTHNGMPFSTFDNNHDNFNCAVFYRGGWWFHACFSCFLNGLYSYNATRRTYENWWGTFSKTFALKFIEMRVELLEENNF</sequence>
<dbReference type="InterPro" id="IPR014716">
    <property type="entry name" value="Fibrinogen_a/b/g_C_1"/>
</dbReference>
<dbReference type="EnsemblMetazoa" id="HelroT95790">
    <property type="protein sequence ID" value="HelroP95790"/>
    <property type="gene ID" value="HelroG95790"/>
</dbReference>
<dbReference type="PANTHER" id="PTHR19143:SF458">
    <property type="entry name" value="FIBRINOGEN C-TERMINAL DOMAIN-CONTAINING PROTEIN-RELATED"/>
    <property type="match status" value="1"/>
</dbReference>
<dbReference type="SUPFAM" id="SSF56496">
    <property type="entry name" value="Fibrinogen C-terminal domain-like"/>
    <property type="match status" value="1"/>
</dbReference>
<evidence type="ECO:0000313" key="3">
    <source>
        <dbReference type="EnsemblMetazoa" id="HelroP95790"/>
    </source>
</evidence>
<dbReference type="AlphaFoldDB" id="T1G976"/>
<reference evidence="4" key="1">
    <citation type="submission" date="2012-12" db="EMBL/GenBank/DDBJ databases">
        <authorList>
            <person name="Hellsten U."/>
            <person name="Grimwood J."/>
            <person name="Chapman J.A."/>
            <person name="Shapiro H."/>
            <person name="Aerts A."/>
            <person name="Otillar R.P."/>
            <person name="Terry A.Y."/>
            <person name="Boore J.L."/>
            <person name="Simakov O."/>
            <person name="Marletaz F."/>
            <person name="Cho S.-J."/>
            <person name="Edsinger-Gonzales E."/>
            <person name="Havlak P."/>
            <person name="Kuo D.-H."/>
            <person name="Larsson T."/>
            <person name="Lv J."/>
            <person name="Arendt D."/>
            <person name="Savage R."/>
            <person name="Osoegawa K."/>
            <person name="de Jong P."/>
            <person name="Lindberg D.R."/>
            <person name="Seaver E.C."/>
            <person name="Weisblat D.A."/>
            <person name="Putnam N.H."/>
            <person name="Grigoriev I.V."/>
            <person name="Rokhsar D.S."/>
        </authorList>
    </citation>
    <scope>NUCLEOTIDE SEQUENCE</scope>
</reference>
<dbReference type="OrthoDB" id="6081480at2759"/>
<accession>T1G976</accession>
<evidence type="ECO:0000259" key="1">
    <source>
        <dbReference type="PROSITE" id="PS51406"/>
    </source>
</evidence>
<dbReference type="OMA" id="FRIANSA"/>
<dbReference type="PANTHER" id="PTHR19143">
    <property type="entry name" value="FIBRINOGEN/TENASCIN/ANGIOPOEITIN"/>
    <property type="match status" value="1"/>
</dbReference>
<dbReference type="KEGG" id="hro:HELRODRAFT_95790"/>
<reference evidence="3" key="3">
    <citation type="submission" date="2015-06" db="UniProtKB">
        <authorList>
            <consortium name="EnsemblMetazoa"/>
        </authorList>
    </citation>
    <scope>IDENTIFICATION</scope>
</reference>
<dbReference type="EMBL" id="AMQM01001691">
    <property type="status" value="NOT_ANNOTATED_CDS"/>
    <property type="molecule type" value="Genomic_DNA"/>
</dbReference>
<keyword evidence="4" id="KW-1185">Reference proteome</keyword>
<dbReference type="InterPro" id="IPR036056">
    <property type="entry name" value="Fibrinogen-like_C"/>
</dbReference>
<evidence type="ECO:0000313" key="2">
    <source>
        <dbReference type="EMBL" id="ESN94639.1"/>
    </source>
</evidence>
<evidence type="ECO:0000313" key="4">
    <source>
        <dbReference type="Proteomes" id="UP000015101"/>
    </source>
</evidence>
<name>T1G976_HELRO</name>
<proteinExistence type="predicted"/>
<dbReference type="HOGENOM" id="CLU_038628_6_2_1"/>
<dbReference type="Gene3D" id="3.90.215.10">
    <property type="entry name" value="Gamma Fibrinogen, chain A, domain 1"/>
    <property type="match status" value="1"/>
</dbReference>
<protein>
    <recommendedName>
        <fullName evidence="1">Fibrinogen C-terminal domain-containing protein</fullName>
    </recommendedName>
</protein>
<organism evidence="3 4">
    <name type="scientific">Helobdella robusta</name>
    <name type="common">Californian leech</name>
    <dbReference type="NCBI Taxonomy" id="6412"/>
    <lineage>
        <taxon>Eukaryota</taxon>
        <taxon>Metazoa</taxon>
        <taxon>Spiralia</taxon>
        <taxon>Lophotrochozoa</taxon>
        <taxon>Annelida</taxon>
        <taxon>Clitellata</taxon>
        <taxon>Hirudinea</taxon>
        <taxon>Rhynchobdellida</taxon>
        <taxon>Glossiphoniidae</taxon>
        <taxon>Helobdella</taxon>
    </lineage>
</organism>
<reference evidence="2 4" key="2">
    <citation type="journal article" date="2013" name="Nature">
        <title>Insights into bilaterian evolution from three spiralian genomes.</title>
        <authorList>
            <person name="Simakov O."/>
            <person name="Marletaz F."/>
            <person name="Cho S.J."/>
            <person name="Edsinger-Gonzales E."/>
            <person name="Havlak P."/>
            <person name="Hellsten U."/>
            <person name="Kuo D.H."/>
            <person name="Larsson T."/>
            <person name="Lv J."/>
            <person name="Arendt D."/>
            <person name="Savage R."/>
            <person name="Osoegawa K."/>
            <person name="de Jong P."/>
            <person name="Grimwood J."/>
            <person name="Chapman J.A."/>
            <person name="Shapiro H."/>
            <person name="Aerts A."/>
            <person name="Otillar R.P."/>
            <person name="Terry A.Y."/>
            <person name="Boore J.L."/>
            <person name="Grigoriev I.V."/>
            <person name="Lindberg D.R."/>
            <person name="Seaver E.C."/>
            <person name="Weisblat D.A."/>
            <person name="Putnam N.H."/>
            <person name="Rokhsar D.S."/>
        </authorList>
    </citation>
    <scope>NUCLEOTIDE SEQUENCE</scope>
</reference>
<dbReference type="STRING" id="6412.T1G976"/>
<dbReference type="eggNOG" id="KOG2579">
    <property type="taxonomic scope" value="Eukaryota"/>
</dbReference>
<dbReference type="Pfam" id="PF00147">
    <property type="entry name" value="Fibrinogen_C"/>
    <property type="match status" value="1"/>
</dbReference>
<dbReference type="EMBL" id="KB097571">
    <property type="protein sequence ID" value="ESN94639.1"/>
    <property type="molecule type" value="Genomic_DNA"/>
</dbReference>